<reference evidence="2 3" key="1">
    <citation type="submission" date="2014-09" db="EMBL/GenBank/DDBJ databases">
        <title>Butyrate-producing bacteria isolated from human gut.</title>
        <authorList>
            <person name="Zhang Q."/>
            <person name="Zhao L."/>
        </authorList>
    </citation>
    <scope>NUCLEOTIDE SEQUENCE [LARGE SCALE GENOMIC DNA]</scope>
    <source>
        <strain evidence="2 3">21</strain>
    </source>
</reference>
<dbReference type="Gene3D" id="3.40.50.300">
    <property type="entry name" value="P-loop containing nucleotide triphosphate hydrolases"/>
    <property type="match status" value="1"/>
</dbReference>
<evidence type="ECO:0000313" key="3">
    <source>
        <dbReference type="Proteomes" id="UP000245288"/>
    </source>
</evidence>
<organism evidence="2 3">
    <name type="scientific">Eubacterium ramulus</name>
    <dbReference type="NCBI Taxonomy" id="39490"/>
    <lineage>
        <taxon>Bacteria</taxon>
        <taxon>Bacillati</taxon>
        <taxon>Bacillota</taxon>
        <taxon>Clostridia</taxon>
        <taxon>Eubacteriales</taxon>
        <taxon>Eubacteriaceae</taxon>
        <taxon>Eubacterium</taxon>
    </lineage>
</organism>
<sequence length="477" mass="56166">MKSISIYALTRKQNIEHLQKLEQQLSGREHMLKMKEWELESMRALVERLELHMQDVSALRLFYSFQIPRLGKEFDLLQIRENQIINIELKSGAVSEEAIQKQLIQNRYYLSALGKPIQSYTYISSQNRLMRLTNHDHVIEASWNQLCAALQKEGKDYSGDIENLFRAEWYLFSPLTEPNRFLNKEYFLTAQQRDIKRQILKKIREEQTGYFSFSGLPGTGKTLLLYDIAMKLSNRQQVCIIHCGEAGKKWEILHKRLQRIDFLSDNQLETQFSLEDYHAILVDEAHLLSVEKLNVLLDMSENRPIIFSSDSEEMISPKEMDQSTMKRMEELPDLQTFRLTNRIRTNAELSSFIQNMMHLPVRKNQNGYPHVSVVYANDAKEADTLVQDYVRQEYQYFPQMEGAELGITAVQDTEKMVVVLDERYYYDEDQYLRSRNPMQNGQSEVRRLFHLLNQAKENLAFVVKENETLYGILLDMK</sequence>
<dbReference type="OrthoDB" id="1411900at2"/>
<dbReference type="SUPFAM" id="SSF52540">
    <property type="entry name" value="P-loop containing nucleoside triphosphate hydrolases"/>
    <property type="match status" value="1"/>
</dbReference>
<name>A0A2V1JX91_EUBRA</name>
<dbReference type="EMBL" id="JRFU01000059">
    <property type="protein sequence ID" value="PWE87158.1"/>
    <property type="molecule type" value="Genomic_DNA"/>
</dbReference>
<gene>
    <name evidence="2" type="ORF">LG34_05550</name>
</gene>
<proteinExistence type="predicted"/>
<dbReference type="Pfam" id="PF09848">
    <property type="entry name" value="SLFN-g3_helicase"/>
    <property type="match status" value="1"/>
</dbReference>
<accession>A0A2V1JX91</accession>
<protein>
    <recommendedName>
        <fullName evidence="1">Schlafen group 3-like DNA/RNA helicase domain-containing protein</fullName>
    </recommendedName>
</protein>
<evidence type="ECO:0000313" key="2">
    <source>
        <dbReference type="EMBL" id="PWE87158.1"/>
    </source>
</evidence>
<dbReference type="InterPro" id="IPR027417">
    <property type="entry name" value="P-loop_NTPase"/>
</dbReference>
<dbReference type="AlphaFoldDB" id="A0A2V1JX91"/>
<dbReference type="InterPro" id="IPR018647">
    <property type="entry name" value="SLFN_3-like_DNA/RNA_helicase"/>
</dbReference>
<keyword evidence="3" id="KW-1185">Reference proteome</keyword>
<dbReference type="RefSeq" id="WP_109215163.1">
    <property type="nucleotide sequence ID" value="NZ_JBGKQB010000004.1"/>
</dbReference>
<evidence type="ECO:0000259" key="1">
    <source>
        <dbReference type="Pfam" id="PF09848"/>
    </source>
</evidence>
<dbReference type="Proteomes" id="UP000245288">
    <property type="component" value="Unassembled WGS sequence"/>
</dbReference>
<comment type="caution">
    <text evidence="2">The sequence shown here is derived from an EMBL/GenBank/DDBJ whole genome shotgun (WGS) entry which is preliminary data.</text>
</comment>
<feature type="domain" description="Schlafen group 3-like DNA/RNA helicase" evidence="1">
    <location>
        <begin position="214"/>
        <end position="392"/>
    </location>
</feature>